<feature type="domain" description="FTP" evidence="13">
    <location>
        <begin position="63"/>
        <end position="94"/>
    </location>
</feature>
<keyword evidence="15" id="KW-0614">Plasmid</keyword>
<dbReference type="KEGG" id="ladl:NCTC12735_01661"/>
<feature type="active site" evidence="9">
    <location>
        <position position="378"/>
    </location>
</feature>
<dbReference type="Proteomes" id="UP000281170">
    <property type="component" value="Plasmid 24"/>
</dbReference>
<evidence type="ECO:0000256" key="5">
    <source>
        <dbReference type="ARBA" id="ARBA00022801"/>
    </source>
</evidence>
<dbReference type="Pfam" id="PF01447">
    <property type="entry name" value="Peptidase_M4"/>
    <property type="match status" value="1"/>
</dbReference>
<geneLocation type="plasmid" evidence="15 17">
    <name>24</name>
</geneLocation>
<keyword evidence="4 10" id="KW-0732">Signal</keyword>
<keyword evidence="10" id="KW-0964">Secreted</keyword>
<dbReference type="AlphaFoldDB" id="A0A0W0R2P4"/>
<dbReference type="InterPro" id="IPR050728">
    <property type="entry name" value="Zinc_Metalloprotease_M4"/>
</dbReference>
<feature type="active site" description="Proton donor" evidence="9">
    <location>
        <position position="467"/>
    </location>
</feature>
<evidence type="ECO:0000256" key="4">
    <source>
        <dbReference type="ARBA" id="ARBA00022729"/>
    </source>
</evidence>
<dbReference type="GO" id="GO:0004222">
    <property type="term" value="F:metalloendopeptidase activity"/>
    <property type="evidence" value="ECO:0007669"/>
    <property type="project" value="UniProtKB-UniRule"/>
</dbReference>
<evidence type="ECO:0000259" key="13">
    <source>
        <dbReference type="Pfam" id="PF07504"/>
    </source>
</evidence>
<keyword evidence="2 10" id="KW-0645">Protease</keyword>
<evidence type="ECO:0000256" key="1">
    <source>
        <dbReference type="ARBA" id="ARBA00009388"/>
    </source>
</evidence>
<comment type="cofactor">
    <cofactor evidence="10">
        <name>Zn(2+)</name>
        <dbReference type="ChEBI" id="CHEBI:29105"/>
    </cofactor>
</comment>
<dbReference type="Pfam" id="PF02868">
    <property type="entry name" value="Peptidase_M4_C"/>
    <property type="match status" value="1"/>
</dbReference>
<dbReference type="OrthoDB" id="5378341at2"/>
<dbReference type="InterPro" id="IPR027268">
    <property type="entry name" value="Peptidase_M4/M1_CTD_sf"/>
</dbReference>
<keyword evidence="5 10" id="KW-0378">Hydrolase</keyword>
<feature type="domain" description="Peptidase M4" evidence="11">
    <location>
        <begin position="299"/>
        <end position="385"/>
    </location>
</feature>
<evidence type="ECO:0000259" key="12">
    <source>
        <dbReference type="Pfam" id="PF02868"/>
    </source>
</evidence>
<dbReference type="SUPFAM" id="SSF55486">
    <property type="entry name" value="Metalloproteases ('zincins'), catalytic domain"/>
    <property type="match status" value="1"/>
</dbReference>
<dbReference type="EMBL" id="LNKA01000002">
    <property type="protein sequence ID" value="KTC65333.1"/>
    <property type="molecule type" value="Genomic_DNA"/>
</dbReference>
<dbReference type="PANTHER" id="PTHR33794:SF1">
    <property type="entry name" value="BACILLOLYSIN"/>
    <property type="match status" value="1"/>
</dbReference>
<feature type="domain" description="Peptidase M4 C-terminal" evidence="12">
    <location>
        <begin position="388"/>
        <end position="539"/>
    </location>
</feature>
<proteinExistence type="inferred from homology"/>
<evidence type="ECO:0000256" key="2">
    <source>
        <dbReference type="ARBA" id="ARBA00022670"/>
    </source>
</evidence>
<dbReference type="InterPro" id="IPR023612">
    <property type="entry name" value="Peptidase_M4"/>
</dbReference>
<evidence type="ECO:0000256" key="3">
    <source>
        <dbReference type="ARBA" id="ARBA00022723"/>
    </source>
</evidence>
<dbReference type="CDD" id="cd09597">
    <property type="entry name" value="M4_TLP"/>
    <property type="match status" value="1"/>
</dbReference>
<reference evidence="15 17" key="2">
    <citation type="submission" date="2018-12" db="EMBL/GenBank/DDBJ databases">
        <authorList>
            <consortium name="Pathogen Informatics"/>
        </authorList>
    </citation>
    <scope>NUCLEOTIDE SEQUENCE [LARGE SCALE GENOMIC DNA]</scope>
    <source>
        <strain evidence="15 17">NCTC12735</strain>
        <plasmid evidence="17">24</plasmid>
    </source>
</reference>
<keyword evidence="7 10" id="KW-0482">Metalloprotease</keyword>
<dbReference type="InterPro" id="IPR001570">
    <property type="entry name" value="Peptidase_M4_C_domain"/>
</dbReference>
<dbReference type="Gene3D" id="3.10.450.490">
    <property type="match status" value="1"/>
</dbReference>
<comment type="subcellular location">
    <subcellularLocation>
        <location evidence="10">Secreted</location>
    </subcellularLocation>
</comment>
<evidence type="ECO:0000256" key="7">
    <source>
        <dbReference type="ARBA" id="ARBA00023049"/>
    </source>
</evidence>
<dbReference type="Gene3D" id="3.10.170.10">
    <property type="match status" value="1"/>
</dbReference>
<accession>A0A0W0R2P4</accession>
<dbReference type="GO" id="GO:0046872">
    <property type="term" value="F:metal ion binding"/>
    <property type="evidence" value="ECO:0007669"/>
    <property type="project" value="UniProtKB-UniRule"/>
</dbReference>
<keyword evidence="16" id="KW-1185">Reference proteome</keyword>
<dbReference type="InterPro" id="IPR013856">
    <property type="entry name" value="Peptidase_M4_domain"/>
</dbReference>
<dbReference type="EMBL" id="LR134433">
    <property type="protein sequence ID" value="VEH86016.1"/>
    <property type="molecule type" value="Genomic_DNA"/>
</dbReference>
<dbReference type="Gene3D" id="1.10.390.10">
    <property type="entry name" value="Neutral Protease Domain 2"/>
    <property type="match status" value="1"/>
</dbReference>
<sequence>MKRMISLVAFGAVINANAATQQLLWGETTKEGLASFTGFSNPQNALITNQSQPDYQLKRLKPSGSPHTRYQQMYKMIPIWGHEIIVHSNKNKSLVTGMMIKEIEQDIPILNAQFTAAAIEEKLSKKITDRIKFKKTEKIIFLDPKKKAHLAYHVVFYTNGTGFHIHSPNYIVDAQSGAILKEWDNMHSENIGQGMGGNSFPLPYRSGVFQHGNAFPGFPSLGKFDVQVVNGFCLVENETFRTINLKNTHLGYDAFPVTTLDEREKKLDVFSYPCDALSQYINFSDGLSGPINYSYSPINDTMYFAQKTIEMYQAVYHQEKPLGDDLPLRAYTHLGGMDNAFSIPTIYVGNHIYSHQQIVIGNGDQFLTAPAQTVVGHELSHNFTELNSRLIYDGQSGGINEAFSDMAAIALQDYLRQEYPWYWDGEDWSLGREAVIGGSPLRFMDEPSKDGHSISHADDYHDELNVHFSSGVFNKAFYLLAHKPDWSIQKAFQVMVDANKNYWAPLAYYDFAACGVIQATYDREWDAEAVIAAFDEVGVHCPIHHFPT</sequence>
<feature type="signal peptide" evidence="10">
    <location>
        <begin position="1"/>
        <end position="18"/>
    </location>
</feature>
<dbReference type="PRINTS" id="PR00730">
    <property type="entry name" value="THERMOLYSIN"/>
</dbReference>
<dbReference type="RefSeq" id="WP_058462441.1">
    <property type="nucleotide sequence ID" value="NZ_CAAAHS010000016.1"/>
</dbReference>
<evidence type="ECO:0000256" key="8">
    <source>
        <dbReference type="ARBA" id="ARBA00023145"/>
    </source>
</evidence>
<name>A0A0W0R2P4_9GAMM</name>
<evidence type="ECO:0000313" key="15">
    <source>
        <dbReference type="EMBL" id="VEH86016.1"/>
    </source>
</evidence>
<dbReference type="InterPro" id="IPR011096">
    <property type="entry name" value="FTP_domain"/>
</dbReference>
<reference evidence="14 16" key="1">
    <citation type="submission" date="2015-11" db="EMBL/GenBank/DDBJ databases">
        <title>Identification of large and diverse effector repertoires of 38 Legionella species.</title>
        <authorList>
            <person name="Burstein D."/>
            <person name="Amaro F."/>
            <person name="Zusman T."/>
            <person name="Lifshitz Z."/>
            <person name="Cohen O."/>
            <person name="Gilbert J.A."/>
            <person name="Pupko T."/>
            <person name="Shuman H.A."/>
            <person name="Segal G."/>
        </authorList>
    </citation>
    <scope>NUCLEOTIDE SEQUENCE [LARGE SCALE GENOMIC DNA]</scope>
    <source>
        <strain evidence="14 16">1762-AUS-E</strain>
    </source>
</reference>
<keyword evidence="3" id="KW-0479">Metal-binding</keyword>
<dbReference type="GO" id="GO:0006508">
    <property type="term" value="P:proteolysis"/>
    <property type="evidence" value="ECO:0007669"/>
    <property type="project" value="UniProtKB-KW"/>
</dbReference>
<evidence type="ECO:0000259" key="11">
    <source>
        <dbReference type="Pfam" id="PF01447"/>
    </source>
</evidence>
<dbReference type="Gene3D" id="3.10.450.40">
    <property type="match status" value="1"/>
</dbReference>
<dbReference type="Proteomes" id="UP000054859">
    <property type="component" value="Unassembled WGS sequence"/>
</dbReference>
<dbReference type="EC" id="3.4.24.-" evidence="10"/>
<dbReference type="GO" id="GO:0005576">
    <property type="term" value="C:extracellular region"/>
    <property type="evidence" value="ECO:0007669"/>
    <property type="project" value="UniProtKB-SubCell"/>
</dbReference>
<evidence type="ECO:0000256" key="10">
    <source>
        <dbReference type="RuleBase" id="RU366073"/>
    </source>
</evidence>
<keyword evidence="6 10" id="KW-0862">Zinc</keyword>
<evidence type="ECO:0000313" key="14">
    <source>
        <dbReference type="EMBL" id="KTC65333.1"/>
    </source>
</evidence>
<feature type="chain" id="PRO_5033774043" description="Neutral metalloproteinase" evidence="10">
    <location>
        <begin position="19"/>
        <end position="548"/>
    </location>
</feature>
<evidence type="ECO:0000256" key="9">
    <source>
        <dbReference type="PIRSR" id="PIRSR623612-1"/>
    </source>
</evidence>
<evidence type="ECO:0000256" key="6">
    <source>
        <dbReference type="ARBA" id="ARBA00022833"/>
    </source>
</evidence>
<protein>
    <recommendedName>
        <fullName evidence="10">Neutral metalloproteinase</fullName>
        <ecNumber evidence="10">3.4.24.-</ecNumber>
    </recommendedName>
</protein>
<comment type="similarity">
    <text evidence="1 10">Belongs to the peptidase M4 family.</text>
</comment>
<dbReference type="Pfam" id="PF07504">
    <property type="entry name" value="FTP"/>
    <property type="match status" value="1"/>
</dbReference>
<evidence type="ECO:0000313" key="16">
    <source>
        <dbReference type="Proteomes" id="UP000054859"/>
    </source>
</evidence>
<organism evidence="14 16">
    <name type="scientific">Legionella adelaidensis</name>
    <dbReference type="NCBI Taxonomy" id="45056"/>
    <lineage>
        <taxon>Bacteria</taxon>
        <taxon>Pseudomonadati</taxon>
        <taxon>Pseudomonadota</taxon>
        <taxon>Gammaproteobacteria</taxon>
        <taxon>Legionellales</taxon>
        <taxon>Legionellaceae</taxon>
        <taxon>Legionella</taxon>
    </lineage>
</organism>
<dbReference type="STRING" id="45056.Lade_1355"/>
<dbReference type="PANTHER" id="PTHR33794">
    <property type="entry name" value="BACILLOLYSIN"/>
    <property type="match status" value="1"/>
</dbReference>
<gene>
    <name evidence="14" type="primary">lasB</name>
    <name evidence="15" type="synonym">lasB_2</name>
    <name evidence="14" type="ORF">Lade_1355</name>
    <name evidence="15" type="ORF">NCTC12735_01661</name>
</gene>
<dbReference type="PATRIC" id="fig|45056.6.peg.1400"/>
<keyword evidence="8" id="KW-0865">Zymogen</keyword>
<evidence type="ECO:0000313" key="17">
    <source>
        <dbReference type="Proteomes" id="UP000281170"/>
    </source>
</evidence>
<comment type="function">
    <text evidence="10">Extracellular zinc metalloprotease.</text>
</comment>